<evidence type="ECO:0000256" key="1">
    <source>
        <dbReference type="SAM" id="Phobius"/>
    </source>
</evidence>
<dbReference type="Proteomes" id="UP000026915">
    <property type="component" value="Chromosome 5"/>
</dbReference>
<reference evidence="3 4" key="1">
    <citation type="journal article" date="2013" name="Genome Biol.">
        <title>The genome sequence of the most widely cultivated cacao type and its use to identify candidate genes regulating pod color.</title>
        <authorList>
            <person name="Motamayor J.C."/>
            <person name="Mockaitis K."/>
            <person name="Schmutz J."/>
            <person name="Haiminen N."/>
            <person name="Iii D.L."/>
            <person name="Cornejo O."/>
            <person name="Findley S.D."/>
            <person name="Zheng P."/>
            <person name="Utro F."/>
            <person name="Royaert S."/>
            <person name="Saski C."/>
            <person name="Jenkins J."/>
            <person name="Podicheti R."/>
            <person name="Zhao M."/>
            <person name="Scheffler B.E."/>
            <person name="Stack J.C."/>
            <person name="Feltus F.A."/>
            <person name="Mustiga G.M."/>
            <person name="Amores F."/>
            <person name="Phillips W."/>
            <person name="Marelli J.P."/>
            <person name="May G.D."/>
            <person name="Shapiro H."/>
            <person name="Ma J."/>
            <person name="Bustamante C.D."/>
            <person name="Schnell R.J."/>
            <person name="Main D."/>
            <person name="Gilbert D."/>
            <person name="Parida L."/>
            <person name="Kuhn D.N."/>
        </authorList>
    </citation>
    <scope>NUCLEOTIDE SEQUENCE [LARGE SCALE GENOMIC DNA]</scope>
    <source>
        <strain evidence="4">cv. Matina 1-6</strain>
    </source>
</reference>
<dbReference type="InterPro" id="IPR046796">
    <property type="entry name" value="Transposase_32_dom"/>
</dbReference>
<name>A0A061EVH1_THECC</name>
<evidence type="ECO:0000313" key="4">
    <source>
        <dbReference type="Proteomes" id="UP000026915"/>
    </source>
</evidence>
<keyword evidence="1" id="KW-1133">Transmembrane helix</keyword>
<dbReference type="Pfam" id="PF20167">
    <property type="entry name" value="Transposase_32"/>
    <property type="match status" value="1"/>
</dbReference>
<dbReference type="Gramene" id="EOY08796">
    <property type="protein sequence ID" value="EOY08796"/>
    <property type="gene ID" value="TCM_023965"/>
</dbReference>
<evidence type="ECO:0000313" key="3">
    <source>
        <dbReference type="EMBL" id="EOY08796.1"/>
    </source>
</evidence>
<proteinExistence type="predicted"/>
<keyword evidence="1" id="KW-0472">Membrane</keyword>
<organism evidence="3 4">
    <name type="scientific">Theobroma cacao</name>
    <name type="common">Cacao</name>
    <name type="synonym">Cocoa</name>
    <dbReference type="NCBI Taxonomy" id="3641"/>
    <lineage>
        <taxon>Eukaryota</taxon>
        <taxon>Viridiplantae</taxon>
        <taxon>Streptophyta</taxon>
        <taxon>Embryophyta</taxon>
        <taxon>Tracheophyta</taxon>
        <taxon>Spermatophyta</taxon>
        <taxon>Magnoliopsida</taxon>
        <taxon>eudicotyledons</taxon>
        <taxon>Gunneridae</taxon>
        <taxon>Pentapetalae</taxon>
        <taxon>rosids</taxon>
        <taxon>malvids</taxon>
        <taxon>Malvales</taxon>
        <taxon>Malvaceae</taxon>
        <taxon>Byttnerioideae</taxon>
        <taxon>Theobroma</taxon>
    </lineage>
</organism>
<evidence type="ECO:0000259" key="2">
    <source>
        <dbReference type="Pfam" id="PF20167"/>
    </source>
</evidence>
<accession>A0A061EVH1</accession>
<dbReference type="AlphaFoldDB" id="A0A061EVH1"/>
<dbReference type="HOGENOM" id="CLU_1527853_0_0_1"/>
<dbReference type="EMBL" id="CM001883">
    <property type="protein sequence ID" value="EOY08796.1"/>
    <property type="molecule type" value="Genomic_DNA"/>
</dbReference>
<keyword evidence="4" id="KW-1185">Reference proteome</keyword>
<keyword evidence="1" id="KW-0812">Transmembrane</keyword>
<protein>
    <recommendedName>
        <fullName evidence="2">Putative plant transposon protein domain-containing protein</fullName>
    </recommendedName>
</protein>
<gene>
    <name evidence="3" type="ORF">TCM_023965</name>
</gene>
<sequence length="176" mass="20234">MFEEKKKKVKNTSLAMVDEHFEFVIGELDFAEVINYLCKGNGEWKMSKGLLVSFKGNQLYEAYKCWLYFIAARVLLVKHVSDITKDRTLLLYCILIRKAIDLGRTLYNTILRFANTPREGIWTTWLKILWVLVLLGGIVKVWRCTYGTCAMFSSNNSSDTLHSTSKASLDSTVRSQ</sequence>
<feature type="domain" description="Putative plant transposon protein" evidence="2">
    <location>
        <begin position="23"/>
        <end position="119"/>
    </location>
</feature>
<dbReference type="InParanoid" id="A0A061EVH1"/>
<feature type="transmembrane region" description="Helical" evidence="1">
    <location>
        <begin position="121"/>
        <end position="142"/>
    </location>
</feature>